<organism evidence="2 3">
    <name type="scientific">Gryllus longicercus</name>
    <dbReference type="NCBI Taxonomy" id="2509291"/>
    <lineage>
        <taxon>Eukaryota</taxon>
        <taxon>Metazoa</taxon>
        <taxon>Ecdysozoa</taxon>
        <taxon>Arthropoda</taxon>
        <taxon>Hexapoda</taxon>
        <taxon>Insecta</taxon>
        <taxon>Pterygota</taxon>
        <taxon>Neoptera</taxon>
        <taxon>Polyneoptera</taxon>
        <taxon>Orthoptera</taxon>
        <taxon>Ensifera</taxon>
        <taxon>Gryllidea</taxon>
        <taxon>Grylloidea</taxon>
        <taxon>Gryllidae</taxon>
        <taxon>Gryllinae</taxon>
        <taxon>Gryllus</taxon>
    </lineage>
</organism>
<gene>
    <name evidence="2" type="ORF">R5R35_009143</name>
</gene>
<dbReference type="EMBL" id="JAZDUA010000055">
    <property type="protein sequence ID" value="KAK7870653.1"/>
    <property type="molecule type" value="Genomic_DNA"/>
</dbReference>
<feature type="signal peptide" evidence="1">
    <location>
        <begin position="1"/>
        <end position="22"/>
    </location>
</feature>
<feature type="chain" id="PRO_5042935181" evidence="1">
    <location>
        <begin position="23"/>
        <end position="441"/>
    </location>
</feature>
<sequence length="441" mass="49309">MAHLGFLLKVVLLSCGFPTVIGGTVEFLSFVNCSYKGWSCIHQPNNFVDLLYQCFEDTSWHVVIGETPLNLPQKMKSLTIQNCKNVQLSFTFNFTTDGSISTTLALKNIVNVTLLPSLEEVILPRRLILEHICLIKSIRSYSFSKIWGSIVLHNITIDHLETDSFIHLVIEESMKWDNVRIKVLDTNALNDIGASEFTISNSYIGIFELLSFQVRSKKVIIENSRIDDIRFNAIIVLADVFHLVNNTGFNVVMPNAFNILAREVIINENNFTYLQTEALERIGPTLMEEDLGDKVIYSFQNNYIGIADIGSLHVSLLDYIQSGAVMLIGNNTFSCSCTHLGWLGLPAPRDHHFKELYEFHERLLSSEENNTCSGVPCFLPISILRDLVKVQTVCAVNLTGAELCAMFPPATSTPGIASSSELSPSRILTVLVSTCIFCWLV</sequence>
<keyword evidence="1" id="KW-0732">Signal</keyword>
<reference evidence="2 3" key="1">
    <citation type="submission" date="2024-03" db="EMBL/GenBank/DDBJ databases">
        <title>The genome assembly and annotation of the cricket Gryllus longicercus Weissman &amp; Gray.</title>
        <authorList>
            <person name="Szrajer S."/>
            <person name="Gray D."/>
            <person name="Ylla G."/>
        </authorList>
    </citation>
    <scope>NUCLEOTIDE SEQUENCE [LARGE SCALE GENOMIC DNA]</scope>
    <source>
        <strain evidence="2">DAG 2021-001</strain>
        <tissue evidence="2">Whole body minus gut</tissue>
    </source>
</reference>
<evidence type="ECO:0000313" key="3">
    <source>
        <dbReference type="Proteomes" id="UP001378592"/>
    </source>
</evidence>
<dbReference type="AlphaFoldDB" id="A0AAN9VUU0"/>
<name>A0AAN9VUU0_9ORTH</name>
<accession>A0AAN9VUU0</accession>
<comment type="caution">
    <text evidence="2">The sequence shown here is derived from an EMBL/GenBank/DDBJ whole genome shotgun (WGS) entry which is preliminary data.</text>
</comment>
<dbReference type="Proteomes" id="UP001378592">
    <property type="component" value="Unassembled WGS sequence"/>
</dbReference>
<evidence type="ECO:0000313" key="2">
    <source>
        <dbReference type="EMBL" id="KAK7870653.1"/>
    </source>
</evidence>
<protein>
    <submittedName>
        <fullName evidence="2">Uncharacterized protein</fullName>
    </submittedName>
</protein>
<evidence type="ECO:0000256" key="1">
    <source>
        <dbReference type="SAM" id="SignalP"/>
    </source>
</evidence>
<proteinExistence type="predicted"/>
<keyword evidence="3" id="KW-1185">Reference proteome</keyword>